<dbReference type="AlphaFoldDB" id="A0A058ZFP2"/>
<sequence length="470" mass="48356">MLVSPPPGAKSPWPTGRKRPAIDTPDSIFSSASKKSRPPPPPAPTDEDLPRFKPEDDPVDVPLKGFSTVASLAGLGLDDASVAALFVNQPSRRAAAQRASSLIASSWPASLSSADSLDAGVNPPGRASSRGKARSTSASGTAPRRRASIVSQRSARHLPGDSTDEDLQAFGGQQRDVPSPGQSSRPESDGAPRPQGDRCSPPASQPDLDPTWPPASALVKPARSMSLPPPSEASAPICDMPSGGELEVEDLSDFHPGTRAEITVTPNPDPKGIFRSTTPLLVHGAAGSGWPAAADAAALPSFRRVFAQASMAASCSSTSGSSSSSALASSSSTVAQASGDHGNAADGGPHYVSVFPRAAIGCGGSPITSLSTTDGHTLAVPSQLLSTSGFNPRKDVRDDGSTQLLVERFPGAAQAVEELLRLIGPELAPKDRLTPAALAFWRPSSALEASQNTTLFRSVSLARSWLPKTA</sequence>
<keyword evidence="3" id="KW-1185">Reference proteome</keyword>
<reference evidence="2" key="1">
    <citation type="submission" date="2013-04" db="EMBL/GenBank/DDBJ databases">
        <title>The Genome Sequence of Fonticula alba ATCC 38817.</title>
        <authorList>
            <consortium name="The Broad Institute Genomics Platform"/>
            <person name="Russ C."/>
            <person name="Cuomo C."/>
            <person name="Burger G."/>
            <person name="Gray M.W."/>
            <person name="Holland P.W.H."/>
            <person name="King N."/>
            <person name="Lang F.B.F."/>
            <person name="Roger A.J."/>
            <person name="Ruiz-Trillo I."/>
            <person name="Brown M."/>
            <person name="Walker B."/>
            <person name="Young S."/>
            <person name="Zeng Q."/>
            <person name="Gargeya S."/>
            <person name="Fitzgerald M."/>
            <person name="Haas B."/>
            <person name="Abouelleil A."/>
            <person name="Allen A.W."/>
            <person name="Alvarado L."/>
            <person name="Arachchi H.M."/>
            <person name="Berlin A.M."/>
            <person name="Chapman S.B."/>
            <person name="Gainer-Dewar J."/>
            <person name="Goldberg J."/>
            <person name="Griggs A."/>
            <person name="Gujja S."/>
            <person name="Hansen M."/>
            <person name="Howarth C."/>
            <person name="Imamovic A."/>
            <person name="Ireland A."/>
            <person name="Larimer J."/>
            <person name="McCowan C."/>
            <person name="Murphy C."/>
            <person name="Pearson M."/>
            <person name="Poon T.W."/>
            <person name="Priest M."/>
            <person name="Roberts A."/>
            <person name="Saif S."/>
            <person name="Shea T."/>
            <person name="Sisk P."/>
            <person name="Sykes S."/>
            <person name="Wortman J."/>
            <person name="Nusbaum C."/>
            <person name="Birren B."/>
        </authorList>
    </citation>
    <scope>NUCLEOTIDE SEQUENCE [LARGE SCALE GENOMIC DNA]</scope>
    <source>
        <strain evidence="2">ATCC 38817</strain>
    </source>
</reference>
<evidence type="ECO:0000256" key="1">
    <source>
        <dbReference type="SAM" id="MobiDB-lite"/>
    </source>
</evidence>
<evidence type="ECO:0000313" key="3">
    <source>
        <dbReference type="Proteomes" id="UP000030693"/>
    </source>
</evidence>
<gene>
    <name evidence="2" type="ORF">H696_00717</name>
</gene>
<dbReference type="Proteomes" id="UP000030693">
    <property type="component" value="Unassembled WGS sequence"/>
</dbReference>
<feature type="region of interest" description="Disordered" evidence="1">
    <location>
        <begin position="91"/>
        <end position="237"/>
    </location>
</feature>
<dbReference type="GeneID" id="20525442"/>
<dbReference type="RefSeq" id="XP_009492875.1">
    <property type="nucleotide sequence ID" value="XM_009494600.1"/>
</dbReference>
<proteinExistence type="predicted"/>
<organism evidence="2">
    <name type="scientific">Fonticula alba</name>
    <name type="common">Slime mold</name>
    <dbReference type="NCBI Taxonomy" id="691883"/>
    <lineage>
        <taxon>Eukaryota</taxon>
        <taxon>Rotosphaerida</taxon>
        <taxon>Fonticulaceae</taxon>
        <taxon>Fonticula</taxon>
    </lineage>
</organism>
<feature type="region of interest" description="Disordered" evidence="1">
    <location>
        <begin position="1"/>
        <end position="63"/>
    </location>
</feature>
<protein>
    <submittedName>
        <fullName evidence="2">Uncharacterized protein</fullName>
    </submittedName>
</protein>
<dbReference type="EMBL" id="KB932201">
    <property type="protein sequence ID" value="KCV73174.1"/>
    <property type="molecule type" value="Genomic_DNA"/>
</dbReference>
<accession>A0A058ZFP2</accession>
<evidence type="ECO:0000313" key="2">
    <source>
        <dbReference type="EMBL" id="KCV73174.1"/>
    </source>
</evidence>
<feature type="compositionally biased region" description="Low complexity" evidence="1">
    <location>
        <begin position="91"/>
        <end position="119"/>
    </location>
</feature>
<name>A0A058ZFP2_FONAL</name>